<keyword evidence="5" id="KW-1003">Cell membrane</keyword>
<keyword evidence="3 5" id="KW-1133">Transmembrane helix</keyword>
<evidence type="ECO:0000256" key="4">
    <source>
        <dbReference type="ARBA" id="ARBA00023136"/>
    </source>
</evidence>
<feature type="transmembrane region" description="Helical" evidence="5">
    <location>
        <begin position="174"/>
        <end position="196"/>
    </location>
</feature>
<comment type="similarity">
    <text evidence="5">Belongs to the 4-toluene sulfonate uptake permease (TSUP) (TC 2.A.102) family.</text>
</comment>
<keyword evidence="2 5" id="KW-0812">Transmembrane</keyword>
<feature type="transmembrane region" description="Helical" evidence="5">
    <location>
        <begin position="136"/>
        <end position="167"/>
    </location>
</feature>
<evidence type="ECO:0000256" key="5">
    <source>
        <dbReference type="RuleBase" id="RU363041"/>
    </source>
</evidence>
<accession>A0A0A7GGW1</accession>
<evidence type="ECO:0000313" key="6">
    <source>
        <dbReference type="EMBL" id="AIY90187.1"/>
    </source>
</evidence>
<sequence length="249" mass="26523">MEIFYFLGFAVGFLVGLTGMGGGAVLTPALIFLGVQPRIAVGTDLLYSAVTRFLASLMHYRKGNVNVKVSSTLLAGSIPGLLISAYFMTFLRNSWGVEVLNRFLTQILAFVLIISSLATIYKMYFLKSADKTPDNLSLILTGFVVGALVQLTSVGSGVLVTLFLLLFTGMVSRVIVGTELLFGFVLTFFASIIHAGMGNVDYGLALMLTVSSIPGVVAGVFTSSKIDDRMLRVALSALILVMGVVLLLG</sequence>
<feature type="transmembrane region" description="Helical" evidence="5">
    <location>
        <begin position="230"/>
        <end position="248"/>
    </location>
</feature>
<feature type="transmembrane region" description="Helical" evidence="5">
    <location>
        <begin position="6"/>
        <end position="33"/>
    </location>
</feature>
<proteinExistence type="inferred from homology"/>
<evidence type="ECO:0000256" key="1">
    <source>
        <dbReference type="ARBA" id="ARBA00004141"/>
    </source>
</evidence>
<dbReference type="eggNOG" id="arCOG02050">
    <property type="taxonomic scope" value="Archaea"/>
</dbReference>
<feature type="transmembrane region" description="Helical" evidence="5">
    <location>
        <begin position="202"/>
        <end position="223"/>
    </location>
</feature>
<keyword evidence="4 5" id="KW-0472">Membrane</keyword>
<dbReference type="Proteomes" id="UP000030624">
    <property type="component" value="Chromosome"/>
</dbReference>
<dbReference type="GO" id="GO:0005886">
    <property type="term" value="C:plasma membrane"/>
    <property type="evidence" value="ECO:0007669"/>
    <property type="project" value="UniProtKB-SubCell"/>
</dbReference>
<organism evidence="6 7">
    <name type="scientific">Geoglobus acetivorans</name>
    <dbReference type="NCBI Taxonomy" id="565033"/>
    <lineage>
        <taxon>Archaea</taxon>
        <taxon>Methanobacteriati</taxon>
        <taxon>Methanobacteriota</taxon>
        <taxon>Archaeoglobi</taxon>
        <taxon>Archaeoglobales</taxon>
        <taxon>Archaeoglobaceae</taxon>
        <taxon>Geoglobus</taxon>
    </lineage>
</organism>
<evidence type="ECO:0000256" key="3">
    <source>
        <dbReference type="ARBA" id="ARBA00022989"/>
    </source>
</evidence>
<dbReference type="PANTHER" id="PTHR43701">
    <property type="entry name" value="MEMBRANE TRANSPORTER PROTEIN MJ0441-RELATED"/>
    <property type="match status" value="1"/>
</dbReference>
<gene>
    <name evidence="6" type="ORF">GACE_1145</name>
</gene>
<feature type="transmembrane region" description="Helical" evidence="5">
    <location>
        <begin position="73"/>
        <end position="91"/>
    </location>
</feature>
<dbReference type="STRING" id="565033.GACE_1145"/>
<dbReference type="Pfam" id="PF01925">
    <property type="entry name" value="TauE"/>
    <property type="match status" value="1"/>
</dbReference>
<dbReference type="GeneID" id="24797727"/>
<dbReference type="HOGENOM" id="CLU_045498_1_0_2"/>
<protein>
    <recommendedName>
        <fullName evidence="5">Probable membrane transporter protein</fullName>
    </recommendedName>
</protein>
<dbReference type="EMBL" id="CP009552">
    <property type="protein sequence ID" value="AIY90187.1"/>
    <property type="molecule type" value="Genomic_DNA"/>
</dbReference>
<dbReference type="AlphaFoldDB" id="A0A0A7GGW1"/>
<dbReference type="InterPro" id="IPR002781">
    <property type="entry name" value="TM_pro_TauE-like"/>
</dbReference>
<evidence type="ECO:0000256" key="2">
    <source>
        <dbReference type="ARBA" id="ARBA00022692"/>
    </source>
</evidence>
<dbReference type="InterPro" id="IPR051598">
    <property type="entry name" value="TSUP/Inactive_protease-like"/>
</dbReference>
<evidence type="ECO:0000313" key="7">
    <source>
        <dbReference type="Proteomes" id="UP000030624"/>
    </source>
</evidence>
<comment type="subcellular location">
    <subcellularLocation>
        <location evidence="5">Cell membrane</location>
        <topology evidence="5">Multi-pass membrane protein</topology>
    </subcellularLocation>
    <subcellularLocation>
        <location evidence="1">Membrane</location>
        <topology evidence="1">Multi-pass membrane protein</topology>
    </subcellularLocation>
</comment>
<reference evidence="6 7" key="1">
    <citation type="journal article" date="2015" name="Appl. Environ. Microbiol.">
        <title>The Geoglobus acetivorans genome: Fe(III) reduction, acetate utilization, autotrophic growth, and degradation of aromatic compounds in a hyperthermophilic archaeon.</title>
        <authorList>
            <person name="Mardanov A.V."/>
            <person name="Slododkina G.B."/>
            <person name="Slobodkin A.I."/>
            <person name="Beletsky A.V."/>
            <person name="Gavrilov S.N."/>
            <person name="Kublanov I.V."/>
            <person name="Bonch-Osmolovskaya E.A."/>
            <person name="Skryabin K.G."/>
            <person name="Ravin N.V."/>
        </authorList>
    </citation>
    <scope>NUCLEOTIDE SEQUENCE [LARGE SCALE GENOMIC DNA]</scope>
    <source>
        <strain evidence="6 7">SBH6</strain>
    </source>
</reference>
<dbReference type="PANTHER" id="PTHR43701:SF2">
    <property type="entry name" value="MEMBRANE TRANSPORTER PROTEIN YJNA-RELATED"/>
    <property type="match status" value="1"/>
</dbReference>
<dbReference type="KEGG" id="gac:GACE_1145"/>
<dbReference type="RefSeq" id="WP_048091872.1">
    <property type="nucleotide sequence ID" value="NZ_CP009552.1"/>
</dbReference>
<name>A0A0A7GGW1_GEOAI</name>
<feature type="transmembrane region" description="Helical" evidence="5">
    <location>
        <begin position="103"/>
        <end position="124"/>
    </location>
</feature>